<keyword evidence="1" id="KW-1133">Transmembrane helix</keyword>
<protein>
    <submittedName>
        <fullName evidence="2">Uncharacterized protein</fullName>
    </submittedName>
</protein>
<dbReference type="AlphaFoldDB" id="A0AAU8HUQ3"/>
<evidence type="ECO:0000313" key="2">
    <source>
        <dbReference type="EMBL" id="XCI29084.1"/>
    </source>
</evidence>
<accession>A0AAU8HUQ3</accession>
<feature type="transmembrane region" description="Helical" evidence="1">
    <location>
        <begin position="17"/>
        <end position="39"/>
    </location>
</feature>
<organism evidence="2">
    <name type="scientific">Proteinivorax hydrogeniformans</name>
    <dbReference type="NCBI Taxonomy" id="1826727"/>
    <lineage>
        <taxon>Bacteria</taxon>
        <taxon>Bacillati</taxon>
        <taxon>Bacillota</taxon>
        <taxon>Clostridia</taxon>
        <taxon>Eubacteriales</taxon>
        <taxon>Proteinivoracaceae</taxon>
        <taxon>Proteinivorax</taxon>
    </lineage>
</organism>
<reference evidence="2" key="1">
    <citation type="journal article" date="2018" name="Antonie Van Leeuwenhoek">
        <title>Proteinivorax hydrogeniformans sp. nov., an anaerobic, haloalkaliphilic bacterium fermenting proteinaceous compounds with high hydrogen production.</title>
        <authorList>
            <person name="Boltyanskaya Y."/>
            <person name="Detkova E."/>
            <person name="Pimenov N."/>
            <person name="Kevbrin V."/>
        </authorList>
    </citation>
    <scope>NUCLEOTIDE SEQUENCE</scope>
    <source>
        <strain evidence="2">Z-710</strain>
    </source>
</reference>
<keyword evidence="1" id="KW-0812">Transmembrane</keyword>
<keyword evidence="1" id="KW-0472">Membrane</keyword>
<dbReference type="RefSeq" id="WP_353893633.1">
    <property type="nucleotide sequence ID" value="NZ_CP159485.1"/>
</dbReference>
<dbReference type="EMBL" id="CP159485">
    <property type="protein sequence ID" value="XCI29084.1"/>
    <property type="molecule type" value="Genomic_DNA"/>
</dbReference>
<sequence>MAKHVSEAGFNGRYPSIIATVVISLVILVILVVTEAYTFKKARE</sequence>
<proteinExistence type="predicted"/>
<name>A0AAU8HUQ3_9FIRM</name>
<reference evidence="2" key="2">
    <citation type="submission" date="2024-06" db="EMBL/GenBank/DDBJ databases">
        <authorList>
            <person name="Petrova K.O."/>
            <person name="Toshchakov S.V."/>
            <person name="Boltjanskaja Y.V."/>
            <person name="Kevbrin V.V."/>
        </authorList>
    </citation>
    <scope>NUCLEOTIDE SEQUENCE</scope>
    <source>
        <strain evidence="2">Z-710</strain>
    </source>
</reference>
<gene>
    <name evidence="2" type="ORF">PRVXH_000385</name>
</gene>
<evidence type="ECO:0000256" key="1">
    <source>
        <dbReference type="SAM" id="Phobius"/>
    </source>
</evidence>